<dbReference type="AlphaFoldDB" id="A0A0A9EWW9"/>
<reference evidence="1" key="1">
    <citation type="submission" date="2014-09" db="EMBL/GenBank/DDBJ databases">
        <authorList>
            <person name="Magalhaes I.L.F."/>
            <person name="Oliveira U."/>
            <person name="Santos F.R."/>
            <person name="Vidigal T.H.D.A."/>
            <person name="Brescovit A.D."/>
            <person name="Santos A.J."/>
        </authorList>
    </citation>
    <scope>NUCLEOTIDE SEQUENCE</scope>
    <source>
        <tissue evidence="1">Shoot tissue taken approximately 20 cm above the soil surface</tissue>
    </source>
</reference>
<accession>A0A0A9EWW9</accession>
<dbReference type="EMBL" id="GBRH01197368">
    <property type="protein sequence ID" value="JAE00528.1"/>
    <property type="molecule type" value="Transcribed_RNA"/>
</dbReference>
<sequence>MKRLIGSPLLVLSSEINLFQMNFWRSSMTEVSTSCTEEHGAGGVQEQEFFKPAFVIVDVSYCFITSCKAATHFRKPLMLIPLEYIYALSKPVQVDV</sequence>
<name>A0A0A9EWW9_ARUDO</name>
<protein>
    <submittedName>
        <fullName evidence="1">Uncharacterized protein</fullName>
    </submittedName>
</protein>
<organism evidence="1">
    <name type="scientific">Arundo donax</name>
    <name type="common">Giant reed</name>
    <name type="synonym">Donax arundinaceus</name>
    <dbReference type="NCBI Taxonomy" id="35708"/>
    <lineage>
        <taxon>Eukaryota</taxon>
        <taxon>Viridiplantae</taxon>
        <taxon>Streptophyta</taxon>
        <taxon>Embryophyta</taxon>
        <taxon>Tracheophyta</taxon>
        <taxon>Spermatophyta</taxon>
        <taxon>Magnoliopsida</taxon>
        <taxon>Liliopsida</taxon>
        <taxon>Poales</taxon>
        <taxon>Poaceae</taxon>
        <taxon>PACMAD clade</taxon>
        <taxon>Arundinoideae</taxon>
        <taxon>Arundineae</taxon>
        <taxon>Arundo</taxon>
    </lineage>
</organism>
<proteinExistence type="predicted"/>
<evidence type="ECO:0000313" key="1">
    <source>
        <dbReference type="EMBL" id="JAE00528.1"/>
    </source>
</evidence>
<reference evidence="1" key="2">
    <citation type="journal article" date="2015" name="Data Brief">
        <title>Shoot transcriptome of the giant reed, Arundo donax.</title>
        <authorList>
            <person name="Barrero R.A."/>
            <person name="Guerrero F.D."/>
            <person name="Moolhuijzen P."/>
            <person name="Goolsby J.A."/>
            <person name="Tidwell J."/>
            <person name="Bellgard S.E."/>
            <person name="Bellgard M.I."/>
        </authorList>
    </citation>
    <scope>NUCLEOTIDE SEQUENCE</scope>
    <source>
        <tissue evidence="1">Shoot tissue taken approximately 20 cm above the soil surface</tissue>
    </source>
</reference>